<name>A0ABT0E5W1_9GAMM</name>
<keyword evidence="5" id="KW-0804">Transcription</keyword>
<dbReference type="InterPro" id="IPR011789">
    <property type="entry name" value="CueR"/>
</dbReference>
<dbReference type="Pfam" id="PF09278">
    <property type="entry name" value="MerR-DNA-bind"/>
    <property type="match status" value="1"/>
</dbReference>
<feature type="domain" description="HTH merR-type" evidence="7">
    <location>
        <begin position="1"/>
        <end position="69"/>
    </location>
</feature>
<keyword evidence="6" id="KW-0175">Coiled coil</keyword>
<evidence type="ECO:0000256" key="5">
    <source>
        <dbReference type="ARBA" id="ARBA00023163"/>
    </source>
</evidence>
<dbReference type="PANTHER" id="PTHR30204:SF94">
    <property type="entry name" value="HEAVY METAL-DEPENDENT TRANSCRIPTIONAL REGULATOR HI_0293-RELATED"/>
    <property type="match status" value="1"/>
</dbReference>
<dbReference type="CDD" id="cd01108">
    <property type="entry name" value="HTH_CueR"/>
    <property type="match status" value="1"/>
</dbReference>
<dbReference type="Gene3D" id="1.10.1660.10">
    <property type="match status" value="1"/>
</dbReference>
<keyword evidence="9" id="KW-1185">Reference proteome</keyword>
<dbReference type="Pfam" id="PF00376">
    <property type="entry name" value="MerR"/>
    <property type="match status" value="1"/>
</dbReference>
<dbReference type="InterPro" id="IPR009061">
    <property type="entry name" value="DNA-bd_dom_put_sf"/>
</dbReference>
<reference evidence="8" key="1">
    <citation type="submission" date="2022-04" db="EMBL/GenBank/DDBJ databases">
        <title>Alcanivorax sp. CY1518 draft genome sequence.</title>
        <authorList>
            <person name="Zhao G."/>
            <person name="An M."/>
        </authorList>
    </citation>
    <scope>NUCLEOTIDE SEQUENCE</scope>
    <source>
        <strain evidence="8">CY1518</strain>
    </source>
</reference>
<dbReference type="PRINTS" id="PR00040">
    <property type="entry name" value="HTHMERR"/>
</dbReference>
<dbReference type="InterPro" id="IPR015358">
    <property type="entry name" value="Tscrpt_reg_MerR_DNA-bd"/>
</dbReference>
<comment type="subcellular location">
    <subcellularLocation>
        <location evidence="1">Cytoplasm</location>
    </subcellularLocation>
</comment>
<organism evidence="8 9">
    <name type="scientific">Alcanivorax quisquiliarum</name>
    <dbReference type="NCBI Taxonomy" id="2933565"/>
    <lineage>
        <taxon>Bacteria</taxon>
        <taxon>Pseudomonadati</taxon>
        <taxon>Pseudomonadota</taxon>
        <taxon>Gammaproteobacteria</taxon>
        <taxon>Oceanospirillales</taxon>
        <taxon>Alcanivoracaceae</taxon>
        <taxon>Alcanivorax</taxon>
    </lineage>
</organism>
<evidence type="ECO:0000256" key="3">
    <source>
        <dbReference type="ARBA" id="ARBA00023015"/>
    </source>
</evidence>
<protein>
    <submittedName>
        <fullName evidence="8">Cu(I)-responsive transcriptional regulator</fullName>
    </submittedName>
</protein>
<feature type="coiled-coil region" evidence="6">
    <location>
        <begin position="81"/>
        <end position="108"/>
    </location>
</feature>
<gene>
    <name evidence="8" type="primary">cueR</name>
    <name evidence="8" type="ORF">MU846_05785</name>
</gene>
<evidence type="ECO:0000256" key="1">
    <source>
        <dbReference type="ARBA" id="ARBA00004496"/>
    </source>
</evidence>
<proteinExistence type="predicted"/>
<dbReference type="PROSITE" id="PS50937">
    <property type="entry name" value="HTH_MERR_2"/>
    <property type="match status" value="1"/>
</dbReference>
<dbReference type="Proteomes" id="UP001165524">
    <property type="component" value="Unassembled WGS sequence"/>
</dbReference>
<dbReference type="SMART" id="SM00422">
    <property type="entry name" value="HTH_MERR"/>
    <property type="match status" value="1"/>
</dbReference>
<comment type="caution">
    <text evidence="8">The sequence shown here is derived from an EMBL/GenBank/DDBJ whole genome shotgun (WGS) entry which is preliminary data.</text>
</comment>
<evidence type="ECO:0000256" key="6">
    <source>
        <dbReference type="SAM" id="Coils"/>
    </source>
</evidence>
<keyword evidence="3" id="KW-0805">Transcription regulation</keyword>
<dbReference type="EMBL" id="JALKII010000002">
    <property type="protein sequence ID" value="MCK0537217.1"/>
    <property type="molecule type" value="Genomic_DNA"/>
</dbReference>
<evidence type="ECO:0000259" key="7">
    <source>
        <dbReference type="PROSITE" id="PS50937"/>
    </source>
</evidence>
<dbReference type="PROSITE" id="PS00552">
    <property type="entry name" value="HTH_MERR_1"/>
    <property type="match status" value="1"/>
</dbReference>
<evidence type="ECO:0000313" key="8">
    <source>
        <dbReference type="EMBL" id="MCK0537217.1"/>
    </source>
</evidence>
<dbReference type="InterPro" id="IPR000551">
    <property type="entry name" value="MerR-type_HTH_dom"/>
</dbReference>
<dbReference type="RefSeq" id="WP_246950117.1">
    <property type="nucleotide sequence ID" value="NZ_JALKII010000002.1"/>
</dbReference>
<accession>A0ABT0E5W1</accession>
<evidence type="ECO:0000313" key="9">
    <source>
        <dbReference type="Proteomes" id="UP001165524"/>
    </source>
</evidence>
<evidence type="ECO:0000256" key="4">
    <source>
        <dbReference type="ARBA" id="ARBA00023125"/>
    </source>
</evidence>
<sequence>MNIGAAATATGISAKMIRYYESIGLLPAPARSPSGYRHYTDDDLNRLHFIRRGRDLGFSMAQLTELLSLWRDQDRASADVKHIAEQHIENMNQRIRQMQEMVATLSHLARSCHGDDRPHCPIIDALQHPEDATGRR</sequence>
<dbReference type="InterPro" id="IPR047057">
    <property type="entry name" value="MerR_fam"/>
</dbReference>
<dbReference type="PANTHER" id="PTHR30204">
    <property type="entry name" value="REDOX-CYCLING DRUG-SENSING TRANSCRIPTIONAL ACTIVATOR SOXR"/>
    <property type="match status" value="1"/>
</dbReference>
<dbReference type="NCBIfam" id="TIGR02044">
    <property type="entry name" value="CueR"/>
    <property type="match status" value="1"/>
</dbReference>
<evidence type="ECO:0000256" key="2">
    <source>
        <dbReference type="ARBA" id="ARBA00022490"/>
    </source>
</evidence>
<keyword evidence="2" id="KW-0963">Cytoplasm</keyword>
<dbReference type="SUPFAM" id="SSF46955">
    <property type="entry name" value="Putative DNA-binding domain"/>
    <property type="match status" value="1"/>
</dbReference>
<keyword evidence="4" id="KW-0238">DNA-binding</keyword>